<dbReference type="GO" id="GO:0008168">
    <property type="term" value="F:methyltransferase activity"/>
    <property type="evidence" value="ECO:0007669"/>
    <property type="project" value="UniProtKB-KW"/>
</dbReference>
<feature type="region of interest" description="Disordered" evidence="1">
    <location>
        <begin position="87"/>
        <end position="109"/>
    </location>
</feature>
<dbReference type="InterPro" id="IPR048647">
    <property type="entry name" value="RlmA_N"/>
</dbReference>
<gene>
    <name evidence="4" type="ORF">NE695_11970</name>
</gene>
<evidence type="ECO:0000259" key="3">
    <source>
        <dbReference type="Pfam" id="PF21302"/>
    </source>
</evidence>
<keyword evidence="5" id="KW-1185">Reference proteome</keyword>
<proteinExistence type="predicted"/>
<dbReference type="InterPro" id="IPR029063">
    <property type="entry name" value="SAM-dependent_MTases_sf"/>
</dbReference>
<dbReference type="GeneID" id="90531262"/>
<dbReference type="Proteomes" id="UP001524473">
    <property type="component" value="Unassembled WGS sequence"/>
</dbReference>
<dbReference type="Pfam" id="PF21302">
    <property type="entry name" value="Zn_ribbon_RlmA"/>
    <property type="match status" value="1"/>
</dbReference>
<dbReference type="PIRSF" id="PIRSF018249">
    <property type="entry name" value="MyrA_prd"/>
    <property type="match status" value="1"/>
</dbReference>
<comment type="caution">
    <text evidence="4">The sequence shown here is derived from an EMBL/GenBank/DDBJ whole genome shotgun (WGS) entry which is preliminary data.</text>
</comment>
<dbReference type="CDD" id="cd02440">
    <property type="entry name" value="AdoMet_MTases"/>
    <property type="match status" value="1"/>
</dbReference>
<keyword evidence="4" id="KW-0489">Methyltransferase</keyword>
<evidence type="ECO:0000259" key="2">
    <source>
        <dbReference type="Pfam" id="PF13649"/>
    </source>
</evidence>
<evidence type="ECO:0000313" key="4">
    <source>
        <dbReference type="EMBL" id="MCQ4840625.1"/>
    </source>
</evidence>
<feature type="domain" description="23S rRNA (guanine(745)-N(1))-methyltransferase N-terminal" evidence="3">
    <location>
        <begin position="5"/>
        <end position="48"/>
    </location>
</feature>
<dbReference type="InterPro" id="IPR041698">
    <property type="entry name" value="Methyltransf_25"/>
</dbReference>
<dbReference type="InterPro" id="IPR016718">
    <property type="entry name" value="rRNA_m1G-MeTrfase_A_prd"/>
</dbReference>
<dbReference type="Gene3D" id="3.40.50.150">
    <property type="entry name" value="Vaccinia Virus protein VP39"/>
    <property type="match status" value="1"/>
</dbReference>
<dbReference type="EMBL" id="JANFZH010000027">
    <property type="protein sequence ID" value="MCQ4840625.1"/>
    <property type="molecule type" value="Genomic_DNA"/>
</dbReference>
<organism evidence="4 5">
    <name type="scientific">Neglectibacter timonensis</name>
    <dbReference type="NCBI Taxonomy" id="1776382"/>
    <lineage>
        <taxon>Bacteria</taxon>
        <taxon>Bacillati</taxon>
        <taxon>Bacillota</taxon>
        <taxon>Clostridia</taxon>
        <taxon>Eubacteriales</taxon>
        <taxon>Oscillospiraceae</taxon>
        <taxon>Neglectibacter</taxon>
    </lineage>
</organism>
<keyword evidence="4" id="KW-0808">Transferase</keyword>
<dbReference type="GO" id="GO:0032259">
    <property type="term" value="P:methylation"/>
    <property type="evidence" value="ECO:0007669"/>
    <property type="project" value="UniProtKB-KW"/>
</dbReference>
<name>A0ABT1S119_9FIRM</name>
<reference evidence="4 5" key="1">
    <citation type="submission" date="2022-06" db="EMBL/GenBank/DDBJ databases">
        <title>Isolation of gut microbiota from human fecal samples.</title>
        <authorList>
            <person name="Pamer E.G."/>
            <person name="Barat B."/>
            <person name="Waligurski E."/>
            <person name="Medina S."/>
            <person name="Paddock L."/>
            <person name="Mostad J."/>
        </authorList>
    </citation>
    <scope>NUCLEOTIDE SEQUENCE [LARGE SCALE GENOMIC DNA]</scope>
    <source>
        <strain evidence="4 5">DFI.9.73</strain>
    </source>
</reference>
<protein>
    <submittedName>
        <fullName evidence="4">Methyltransferase domain-containing protein</fullName>
    </submittedName>
</protein>
<feature type="compositionally biased region" description="Basic and acidic residues" evidence="1">
    <location>
        <begin position="92"/>
        <end position="105"/>
    </location>
</feature>
<dbReference type="SUPFAM" id="SSF53335">
    <property type="entry name" value="S-adenosyl-L-methionine-dependent methyltransferases"/>
    <property type="match status" value="1"/>
</dbReference>
<accession>A0ABT1S119</accession>
<dbReference type="Pfam" id="PF13649">
    <property type="entry name" value="Methyltransf_25"/>
    <property type="match status" value="1"/>
</dbReference>
<dbReference type="RefSeq" id="WP_066861034.1">
    <property type="nucleotide sequence ID" value="NZ_CABKVV010000010.1"/>
</dbReference>
<evidence type="ECO:0000256" key="1">
    <source>
        <dbReference type="SAM" id="MobiDB-lite"/>
    </source>
</evidence>
<feature type="domain" description="Methyltransferase" evidence="2">
    <location>
        <begin position="135"/>
        <end position="218"/>
    </location>
</feature>
<sequence>MELGFCCPVCGGRLERRGHAAVCGDGHSFDIARQGYLHLLPPNKMHSKLPGDSREMVEARRRFLEAGYYRPFRDKLCELAKRYAGGGATPQRELEEDKPGSRNPEETSGLFQTEAGAGIGERAFSSHSAEAGVKILDAGCGEGYYTEAVRKALGTAEVYGFDISKLAVKAAAGKYKEIGFAVASSFAIPVPAGFCGCLINVFAPMAEEEFRRVVRPGGVMILAVPGERHLYGMKEILYQEPYENEHRETEYSGFSFVSRTAVREEIWVPDAGTAMDLFAMTPYYWKTGVDGGKRLRETRGFSTEIAFDFLVYRRTER</sequence>
<evidence type="ECO:0000313" key="5">
    <source>
        <dbReference type="Proteomes" id="UP001524473"/>
    </source>
</evidence>